<feature type="region of interest" description="Disordered" evidence="2">
    <location>
        <begin position="110"/>
        <end position="131"/>
    </location>
</feature>
<evidence type="ECO:0000313" key="3">
    <source>
        <dbReference type="EMBL" id="KAF4611353.1"/>
    </source>
</evidence>
<organism evidence="3 4">
    <name type="scientific">Cudoniella acicularis</name>
    <dbReference type="NCBI Taxonomy" id="354080"/>
    <lineage>
        <taxon>Eukaryota</taxon>
        <taxon>Fungi</taxon>
        <taxon>Dikarya</taxon>
        <taxon>Ascomycota</taxon>
        <taxon>Pezizomycotina</taxon>
        <taxon>Leotiomycetes</taxon>
        <taxon>Helotiales</taxon>
        <taxon>Tricladiaceae</taxon>
        <taxon>Cudoniella</taxon>
    </lineage>
</organism>
<reference evidence="3 4" key="1">
    <citation type="submission" date="2020-03" db="EMBL/GenBank/DDBJ databases">
        <title>Draft Genome Sequence of Cudoniella acicularis.</title>
        <authorList>
            <person name="Buettner E."/>
            <person name="Kellner H."/>
        </authorList>
    </citation>
    <scope>NUCLEOTIDE SEQUENCE [LARGE SCALE GENOMIC DNA]</scope>
    <source>
        <strain evidence="3 4">DSM 108380</strain>
    </source>
</reference>
<evidence type="ECO:0000256" key="1">
    <source>
        <dbReference type="SAM" id="Coils"/>
    </source>
</evidence>
<evidence type="ECO:0000313" key="4">
    <source>
        <dbReference type="Proteomes" id="UP000566819"/>
    </source>
</evidence>
<sequence length="320" mass="35241">MAGNEGTSYALNIHVENVSRKRQRNASPKLLPSAFGNHSAMSTLIGGAQTKQMDGVAILPLRKKAKKNTSPRACDREYPRFGSTYFDANPFPSMELGDFKHKNMTNGNITNAGISSSSRVDETTPTKLSSTLSKRTITIPKSRVPGVKKHNKADNTGPGGLTDSEEGDIIADQGTAVILRPSTPERRLEPTSPPLRPQKSTSHKRRCFLSPLHGRNATSRLTLVGRSFREDILSNYSDMEDSRESTPCPPLRRLVAQAPPKALEAKGAKKGNKKVYQARREAHASRIAGFEMQIQNLQNELHRAKLDTELNKMVENMEGN</sequence>
<dbReference type="Proteomes" id="UP000566819">
    <property type="component" value="Unassembled WGS sequence"/>
</dbReference>
<feature type="coiled-coil region" evidence="1">
    <location>
        <begin position="280"/>
        <end position="307"/>
    </location>
</feature>
<feature type="region of interest" description="Disordered" evidence="2">
    <location>
        <begin position="145"/>
        <end position="205"/>
    </location>
</feature>
<protein>
    <submittedName>
        <fullName evidence="3">Uncharacterized protein</fullName>
    </submittedName>
</protein>
<dbReference type="AlphaFoldDB" id="A0A8H4VIU3"/>
<keyword evidence="1" id="KW-0175">Coiled coil</keyword>
<comment type="caution">
    <text evidence="3">The sequence shown here is derived from an EMBL/GenBank/DDBJ whole genome shotgun (WGS) entry which is preliminary data.</text>
</comment>
<dbReference type="EMBL" id="JAAMPI010002578">
    <property type="protein sequence ID" value="KAF4611353.1"/>
    <property type="molecule type" value="Genomic_DNA"/>
</dbReference>
<evidence type="ECO:0000256" key="2">
    <source>
        <dbReference type="SAM" id="MobiDB-lite"/>
    </source>
</evidence>
<accession>A0A8H4VIU3</accession>
<keyword evidence="4" id="KW-1185">Reference proteome</keyword>
<proteinExistence type="predicted"/>
<name>A0A8H4VIU3_9HELO</name>
<gene>
    <name evidence="3" type="ORF">G7Y89_g15660</name>
</gene>